<accession>D1PUV0</accession>
<evidence type="ECO:0000313" key="1">
    <source>
        <dbReference type="EMBL" id="EFA44839.1"/>
    </source>
</evidence>
<dbReference type="HOGENOM" id="CLU_1330943_0_0_10"/>
<protein>
    <submittedName>
        <fullName evidence="1">Uncharacterized protein</fullName>
    </submittedName>
</protein>
<sequence length="206" mass="24456">MQMEYYIIKNKRMPWGDYGNTLFSGLLKILNKDYEELDFPELQRTGPYIPEIFIANSRNLILKDDIKKGIEKAEILGIKKFKKVLKKKIVDIDWHTWDLDAKEPKYYPESGEPENYILKKKNDFSLINSTPELWELDMIQEHTICKVSQQIDNIGYTDIALMESPKYDIFSPRNMNFIIISEKLKQLFEDSQVTTLQYIKIKIIYK</sequence>
<dbReference type="AlphaFoldDB" id="D1PUV0"/>
<comment type="caution">
    <text evidence="1">The sequence shown here is derived from an EMBL/GenBank/DDBJ whole genome shotgun (WGS) entry which is preliminary data.</text>
</comment>
<dbReference type="eggNOG" id="ENOG502ZA90">
    <property type="taxonomic scope" value="Bacteria"/>
</dbReference>
<organism evidence="1 2">
    <name type="scientific">Hallella bergensis DSM 17361</name>
    <dbReference type="NCBI Taxonomy" id="585502"/>
    <lineage>
        <taxon>Bacteria</taxon>
        <taxon>Pseudomonadati</taxon>
        <taxon>Bacteroidota</taxon>
        <taxon>Bacteroidia</taxon>
        <taxon>Bacteroidales</taxon>
        <taxon>Prevotellaceae</taxon>
        <taxon>Hallella</taxon>
    </lineage>
</organism>
<keyword evidence="2" id="KW-1185">Reference proteome</keyword>
<gene>
    <name evidence="1" type="ORF">HMPREF0645_0735</name>
</gene>
<dbReference type="Proteomes" id="UP000003160">
    <property type="component" value="Unassembled WGS sequence"/>
</dbReference>
<evidence type="ECO:0000313" key="2">
    <source>
        <dbReference type="Proteomes" id="UP000003160"/>
    </source>
</evidence>
<reference evidence="1 2" key="1">
    <citation type="submission" date="2009-10" db="EMBL/GenBank/DDBJ databases">
        <authorList>
            <person name="Qin X."/>
            <person name="Bachman B."/>
            <person name="Battles P."/>
            <person name="Bell A."/>
            <person name="Bess C."/>
            <person name="Bickham C."/>
            <person name="Chaboub L."/>
            <person name="Chen D."/>
            <person name="Coyle M."/>
            <person name="Deiros D.R."/>
            <person name="Dinh H."/>
            <person name="Forbes L."/>
            <person name="Fowler G."/>
            <person name="Francisco L."/>
            <person name="Fu Q."/>
            <person name="Gubbala S."/>
            <person name="Hale W."/>
            <person name="Han Y."/>
            <person name="Hemphill L."/>
            <person name="Highlander S.K."/>
            <person name="Hirani K."/>
            <person name="Hogues M."/>
            <person name="Jackson L."/>
            <person name="Jakkamsetti A."/>
            <person name="Javaid M."/>
            <person name="Jiang H."/>
            <person name="Korchina V."/>
            <person name="Kovar C."/>
            <person name="Lara F."/>
            <person name="Lee S."/>
            <person name="Mata R."/>
            <person name="Mathew T."/>
            <person name="Moen C."/>
            <person name="Morales K."/>
            <person name="Munidasa M."/>
            <person name="Nazareth L."/>
            <person name="Ngo R."/>
            <person name="Nguyen L."/>
            <person name="Okwuonu G."/>
            <person name="Ongeri F."/>
            <person name="Patil S."/>
            <person name="Petrosino J."/>
            <person name="Pham C."/>
            <person name="Pham P."/>
            <person name="Pu L.-L."/>
            <person name="Puazo M."/>
            <person name="Raj R."/>
            <person name="Reid J."/>
            <person name="Rouhana J."/>
            <person name="Saada N."/>
            <person name="Shang Y."/>
            <person name="Simmons D."/>
            <person name="Thornton R."/>
            <person name="Warren J."/>
            <person name="Weissenberger G."/>
            <person name="Zhang J."/>
            <person name="Zhang L."/>
            <person name="Zhou C."/>
            <person name="Zhu D."/>
            <person name="Muzny D."/>
            <person name="Worley K."/>
            <person name="Gibbs R."/>
        </authorList>
    </citation>
    <scope>NUCLEOTIDE SEQUENCE [LARGE SCALE GENOMIC DNA]</scope>
    <source>
        <strain evidence="1 2">DSM 17361</strain>
    </source>
</reference>
<name>D1PUV0_9BACT</name>
<dbReference type="EMBL" id="ACKS01000032">
    <property type="protein sequence ID" value="EFA44839.1"/>
    <property type="molecule type" value="Genomic_DNA"/>
</dbReference>
<proteinExistence type="predicted"/>